<reference evidence="1" key="1">
    <citation type="submission" date="2017-07" db="EMBL/GenBank/DDBJ databases">
        <title>Taro Niue Genome Assembly and Annotation.</title>
        <authorList>
            <person name="Atibalentja N."/>
            <person name="Keating K."/>
            <person name="Fields C.J."/>
        </authorList>
    </citation>
    <scope>NUCLEOTIDE SEQUENCE</scope>
    <source>
        <strain evidence="1">Niue_2</strain>
        <tissue evidence="1">Leaf</tissue>
    </source>
</reference>
<evidence type="ECO:0000313" key="2">
    <source>
        <dbReference type="Proteomes" id="UP000652761"/>
    </source>
</evidence>
<feature type="non-terminal residue" evidence="1">
    <location>
        <position position="153"/>
    </location>
</feature>
<protein>
    <submittedName>
        <fullName evidence="1">Uncharacterized protein</fullName>
    </submittedName>
</protein>
<comment type="caution">
    <text evidence="1">The sequence shown here is derived from an EMBL/GenBank/DDBJ whole genome shotgun (WGS) entry which is preliminary data.</text>
</comment>
<evidence type="ECO:0000313" key="1">
    <source>
        <dbReference type="EMBL" id="MQM03454.1"/>
    </source>
</evidence>
<keyword evidence="2" id="KW-1185">Reference proteome</keyword>
<sequence>IVPSPQETWPSLDLVPLVEEVVEVGCQSIVLVLWHLLLLPRYWGILRPALIPTVMAQDLRPVLERQEPREDDTANYSFTVRVGVPPFSLRRLLFRSWRRIDLLIRFRRQSRDAPHMCYWLAHVAVSYCVAMHRCGGEAPPMNEVSSSSLESTV</sequence>
<dbReference type="EMBL" id="NMUH01003037">
    <property type="protein sequence ID" value="MQM03454.1"/>
    <property type="molecule type" value="Genomic_DNA"/>
</dbReference>
<name>A0A843WH89_COLES</name>
<feature type="non-terminal residue" evidence="1">
    <location>
        <position position="1"/>
    </location>
</feature>
<gene>
    <name evidence="1" type="ORF">Taro_036239</name>
</gene>
<organism evidence="1 2">
    <name type="scientific">Colocasia esculenta</name>
    <name type="common">Wild taro</name>
    <name type="synonym">Arum esculentum</name>
    <dbReference type="NCBI Taxonomy" id="4460"/>
    <lineage>
        <taxon>Eukaryota</taxon>
        <taxon>Viridiplantae</taxon>
        <taxon>Streptophyta</taxon>
        <taxon>Embryophyta</taxon>
        <taxon>Tracheophyta</taxon>
        <taxon>Spermatophyta</taxon>
        <taxon>Magnoliopsida</taxon>
        <taxon>Liliopsida</taxon>
        <taxon>Araceae</taxon>
        <taxon>Aroideae</taxon>
        <taxon>Colocasieae</taxon>
        <taxon>Colocasia</taxon>
    </lineage>
</organism>
<accession>A0A843WH89</accession>
<dbReference type="Proteomes" id="UP000652761">
    <property type="component" value="Unassembled WGS sequence"/>
</dbReference>
<dbReference type="AlphaFoldDB" id="A0A843WH89"/>
<proteinExistence type="predicted"/>